<accession>A0A660L7Y7</accession>
<dbReference type="GO" id="GO:0000155">
    <property type="term" value="F:phosphorelay sensor kinase activity"/>
    <property type="evidence" value="ECO:0007669"/>
    <property type="project" value="InterPro"/>
</dbReference>
<dbReference type="InterPro" id="IPR005467">
    <property type="entry name" value="His_kinase_dom"/>
</dbReference>
<dbReference type="SMART" id="SM00388">
    <property type="entry name" value="HisKA"/>
    <property type="match status" value="1"/>
</dbReference>
<comment type="subcellular location">
    <subcellularLocation>
        <location evidence="2">Cell membrane</location>
    </subcellularLocation>
</comment>
<evidence type="ECO:0000256" key="10">
    <source>
        <dbReference type="ARBA" id="ARBA00023136"/>
    </source>
</evidence>
<dbReference type="InterPro" id="IPR003594">
    <property type="entry name" value="HATPase_dom"/>
</dbReference>
<dbReference type="InterPro" id="IPR036097">
    <property type="entry name" value="HisK_dim/P_sf"/>
</dbReference>
<evidence type="ECO:0000313" key="14">
    <source>
        <dbReference type="EMBL" id="RKQ91142.1"/>
    </source>
</evidence>
<dbReference type="Gene3D" id="6.10.340.10">
    <property type="match status" value="1"/>
</dbReference>
<feature type="domain" description="HAMP" evidence="13">
    <location>
        <begin position="158"/>
        <end position="216"/>
    </location>
</feature>
<dbReference type="RefSeq" id="WP_121248504.1">
    <property type="nucleotide sequence ID" value="NZ_RBIL01000001.1"/>
</dbReference>
<evidence type="ECO:0000256" key="3">
    <source>
        <dbReference type="ARBA" id="ARBA00012438"/>
    </source>
</evidence>
<dbReference type="PROSITE" id="PS50109">
    <property type="entry name" value="HIS_KIN"/>
    <property type="match status" value="1"/>
</dbReference>
<dbReference type="EMBL" id="RBIL01000001">
    <property type="protein sequence ID" value="RKQ91142.1"/>
    <property type="molecule type" value="Genomic_DNA"/>
</dbReference>
<keyword evidence="5" id="KW-0808">Transferase</keyword>
<dbReference type="InterPro" id="IPR036890">
    <property type="entry name" value="HATPase_C_sf"/>
</dbReference>
<evidence type="ECO:0000256" key="11">
    <source>
        <dbReference type="SAM" id="Phobius"/>
    </source>
</evidence>
<dbReference type="Proteomes" id="UP000278962">
    <property type="component" value="Unassembled WGS sequence"/>
</dbReference>
<dbReference type="SMART" id="SM00304">
    <property type="entry name" value="HAMP"/>
    <property type="match status" value="1"/>
</dbReference>
<organism evidence="14 15">
    <name type="scientific">Solirubrobacter pauli</name>
    <dbReference type="NCBI Taxonomy" id="166793"/>
    <lineage>
        <taxon>Bacteria</taxon>
        <taxon>Bacillati</taxon>
        <taxon>Actinomycetota</taxon>
        <taxon>Thermoleophilia</taxon>
        <taxon>Solirubrobacterales</taxon>
        <taxon>Solirubrobacteraceae</taxon>
        <taxon>Solirubrobacter</taxon>
    </lineage>
</organism>
<keyword evidence="7 14" id="KW-0418">Kinase</keyword>
<evidence type="ECO:0000259" key="13">
    <source>
        <dbReference type="PROSITE" id="PS50885"/>
    </source>
</evidence>
<dbReference type="PRINTS" id="PR00344">
    <property type="entry name" value="BCTRLSENSOR"/>
</dbReference>
<dbReference type="SMART" id="SM00387">
    <property type="entry name" value="HATPase_c"/>
    <property type="match status" value="1"/>
</dbReference>
<keyword evidence="4" id="KW-0597">Phosphoprotein</keyword>
<evidence type="ECO:0000256" key="2">
    <source>
        <dbReference type="ARBA" id="ARBA00004236"/>
    </source>
</evidence>
<dbReference type="Pfam" id="PF00512">
    <property type="entry name" value="HisKA"/>
    <property type="match status" value="1"/>
</dbReference>
<dbReference type="PANTHER" id="PTHR45436">
    <property type="entry name" value="SENSOR HISTIDINE KINASE YKOH"/>
    <property type="match status" value="1"/>
</dbReference>
<evidence type="ECO:0000256" key="6">
    <source>
        <dbReference type="ARBA" id="ARBA00022692"/>
    </source>
</evidence>
<evidence type="ECO:0000256" key="4">
    <source>
        <dbReference type="ARBA" id="ARBA00022553"/>
    </source>
</evidence>
<gene>
    <name evidence="14" type="ORF">C8N24_0961</name>
</gene>
<feature type="transmembrane region" description="Helical" evidence="11">
    <location>
        <begin position="137"/>
        <end position="157"/>
    </location>
</feature>
<name>A0A660L7Y7_9ACTN</name>
<dbReference type="InterPro" id="IPR003661">
    <property type="entry name" value="HisK_dim/P_dom"/>
</dbReference>
<dbReference type="InterPro" id="IPR050428">
    <property type="entry name" value="TCS_sensor_his_kinase"/>
</dbReference>
<dbReference type="SUPFAM" id="SSF47384">
    <property type="entry name" value="Homodimeric domain of signal transducing histidine kinase"/>
    <property type="match status" value="1"/>
</dbReference>
<dbReference type="InterPro" id="IPR003660">
    <property type="entry name" value="HAMP_dom"/>
</dbReference>
<dbReference type="AlphaFoldDB" id="A0A660L7Y7"/>
<dbReference type="PROSITE" id="PS50885">
    <property type="entry name" value="HAMP"/>
    <property type="match status" value="1"/>
</dbReference>
<dbReference type="EC" id="2.7.13.3" evidence="3"/>
<dbReference type="PANTHER" id="PTHR45436:SF5">
    <property type="entry name" value="SENSOR HISTIDINE KINASE TRCS"/>
    <property type="match status" value="1"/>
</dbReference>
<proteinExistence type="predicted"/>
<evidence type="ECO:0000313" key="15">
    <source>
        <dbReference type="Proteomes" id="UP000278962"/>
    </source>
</evidence>
<sequence length="429" mass="44086">MRLRGRLALALVGVALIAAVLTASGAALLSVRSARERALDNLARQAELVASTLGRGGGPTGPERRFILRDGRATRVGPRSAVAEALAAAPGDRARGRVPSRGRELLFVRRRSADAAPVLIARGAGASDPDLAPVGSAFVLAALAAALLAGATALLIAGRLARPLRRLGAAARALGADPAGPPAGAALEADLRRTDEIGDLARAFAAMQDDLATARTAQRQFLRSVSHELKTPLAALRAQGEALEDGALDGASAGPVVVREAARLERLVVDLLALGSLDRPGFRVEDEALDLAAIAEAVRERHAARAAALDVRLTRSGAGAARGDRDRLEQALSNLVENALRVTPAGGAVTLAVTPGAVSVTDTGPGLLDEDLPRAFERFYLHDRYAPPGSGTGLGLALVAELTRAMGGTVSAEHAPGGGARFTLRLTQR</sequence>
<dbReference type="GO" id="GO:0005886">
    <property type="term" value="C:plasma membrane"/>
    <property type="evidence" value="ECO:0007669"/>
    <property type="project" value="UniProtKB-SubCell"/>
</dbReference>
<comment type="caution">
    <text evidence="14">The sequence shown here is derived from an EMBL/GenBank/DDBJ whole genome shotgun (WGS) entry which is preliminary data.</text>
</comment>
<keyword evidence="8 11" id="KW-1133">Transmembrane helix</keyword>
<dbReference type="Gene3D" id="3.30.565.10">
    <property type="entry name" value="Histidine kinase-like ATPase, C-terminal domain"/>
    <property type="match status" value="1"/>
</dbReference>
<dbReference type="SUPFAM" id="SSF55874">
    <property type="entry name" value="ATPase domain of HSP90 chaperone/DNA topoisomerase II/histidine kinase"/>
    <property type="match status" value="1"/>
</dbReference>
<dbReference type="CDD" id="cd00075">
    <property type="entry name" value="HATPase"/>
    <property type="match status" value="1"/>
</dbReference>
<dbReference type="OrthoDB" id="3190394at2"/>
<evidence type="ECO:0000259" key="12">
    <source>
        <dbReference type="PROSITE" id="PS50109"/>
    </source>
</evidence>
<dbReference type="Pfam" id="PF02518">
    <property type="entry name" value="HATPase_c"/>
    <property type="match status" value="1"/>
</dbReference>
<reference evidence="14 15" key="1">
    <citation type="submission" date="2018-10" db="EMBL/GenBank/DDBJ databases">
        <title>Genomic Encyclopedia of Archaeal and Bacterial Type Strains, Phase II (KMG-II): from individual species to whole genera.</title>
        <authorList>
            <person name="Goeker M."/>
        </authorList>
    </citation>
    <scope>NUCLEOTIDE SEQUENCE [LARGE SCALE GENOMIC DNA]</scope>
    <source>
        <strain evidence="14 15">DSM 14954</strain>
    </source>
</reference>
<feature type="domain" description="Histidine kinase" evidence="12">
    <location>
        <begin position="224"/>
        <end position="429"/>
    </location>
</feature>
<dbReference type="Pfam" id="PF00672">
    <property type="entry name" value="HAMP"/>
    <property type="match status" value="1"/>
</dbReference>
<evidence type="ECO:0000256" key="1">
    <source>
        <dbReference type="ARBA" id="ARBA00000085"/>
    </source>
</evidence>
<keyword evidence="10 11" id="KW-0472">Membrane</keyword>
<keyword evidence="6 11" id="KW-0812">Transmembrane</keyword>
<dbReference type="Gene3D" id="1.10.287.130">
    <property type="match status" value="1"/>
</dbReference>
<protein>
    <recommendedName>
        <fullName evidence="3">histidine kinase</fullName>
        <ecNumber evidence="3">2.7.13.3</ecNumber>
    </recommendedName>
</protein>
<keyword evidence="15" id="KW-1185">Reference proteome</keyword>
<dbReference type="InterPro" id="IPR004358">
    <property type="entry name" value="Sig_transdc_His_kin-like_C"/>
</dbReference>
<keyword evidence="9" id="KW-0902">Two-component regulatory system</keyword>
<dbReference type="CDD" id="cd00082">
    <property type="entry name" value="HisKA"/>
    <property type="match status" value="1"/>
</dbReference>
<evidence type="ECO:0000256" key="5">
    <source>
        <dbReference type="ARBA" id="ARBA00022679"/>
    </source>
</evidence>
<comment type="catalytic activity">
    <reaction evidence="1">
        <text>ATP + protein L-histidine = ADP + protein N-phospho-L-histidine.</text>
        <dbReference type="EC" id="2.7.13.3"/>
    </reaction>
</comment>
<evidence type="ECO:0000256" key="7">
    <source>
        <dbReference type="ARBA" id="ARBA00022777"/>
    </source>
</evidence>
<evidence type="ECO:0000256" key="9">
    <source>
        <dbReference type="ARBA" id="ARBA00023012"/>
    </source>
</evidence>
<evidence type="ECO:0000256" key="8">
    <source>
        <dbReference type="ARBA" id="ARBA00022989"/>
    </source>
</evidence>